<dbReference type="Gene3D" id="1.25.10.10">
    <property type="entry name" value="Leucine-rich Repeat Variant"/>
    <property type="match status" value="1"/>
</dbReference>
<dbReference type="Proteomes" id="UP000568380">
    <property type="component" value="Unassembled WGS sequence"/>
</dbReference>
<dbReference type="RefSeq" id="WP_184963131.1">
    <property type="nucleotide sequence ID" value="NZ_JACHIN010000005.1"/>
</dbReference>
<organism evidence="1 2">
    <name type="scientific">Nonomuraea endophytica</name>
    <dbReference type="NCBI Taxonomy" id="714136"/>
    <lineage>
        <taxon>Bacteria</taxon>
        <taxon>Bacillati</taxon>
        <taxon>Actinomycetota</taxon>
        <taxon>Actinomycetes</taxon>
        <taxon>Streptosporangiales</taxon>
        <taxon>Streptosporangiaceae</taxon>
        <taxon>Nonomuraea</taxon>
    </lineage>
</organism>
<proteinExistence type="predicted"/>
<evidence type="ECO:0000313" key="1">
    <source>
        <dbReference type="EMBL" id="MBB5078389.1"/>
    </source>
</evidence>
<keyword evidence="2" id="KW-1185">Reference proteome</keyword>
<name>A0A7W8A2Q2_9ACTN</name>
<dbReference type="InterPro" id="IPR016024">
    <property type="entry name" value="ARM-type_fold"/>
</dbReference>
<evidence type="ECO:0000313" key="2">
    <source>
        <dbReference type="Proteomes" id="UP000568380"/>
    </source>
</evidence>
<dbReference type="InterPro" id="IPR011989">
    <property type="entry name" value="ARM-like"/>
</dbReference>
<protein>
    <recommendedName>
        <fullName evidence="3">HEAT repeat domain-containing protein</fullName>
    </recommendedName>
</protein>
<gene>
    <name evidence="1" type="ORF">HNR40_003875</name>
</gene>
<evidence type="ECO:0008006" key="3">
    <source>
        <dbReference type="Google" id="ProtNLM"/>
    </source>
</evidence>
<accession>A0A7W8A2Q2</accession>
<dbReference type="EMBL" id="JACHIN010000005">
    <property type="protein sequence ID" value="MBB5078389.1"/>
    <property type="molecule type" value="Genomic_DNA"/>
</dbReference>
<reference evidence="1 2" key="1">
    <citation type="submission" date="2020-08" db="EMBL/GenBank/DDBJ databases">
        <title>Genomic Encyclopedia of Type Strains, Phase IV (KMG-IV): sequencing the most valuable type-strain genomes for metagenomic binning, comparative biology and taxonomic classification.</title>
        <authorList>
            <person name="Goeker M."/>
        </authorList>
    </citation>
    <scope>NUCLEOTIDE SEQUENCE [LARGE SCALE GENOMIC DNA]</scope>
    <source>
        <strain evidence="1 2">DSM 45385</strain>
    </source>
</reference>
<sequence length="228" mass="24590">METQAGDALIERIRAHAADDDIVGPAANDLLGELYAGYPVENLSRLLHSDDEAVAGTGAWLLAELAEFAAPMMDEIPALLSHRNRIVRYYATAVVLENADERHGPVIAQVIALSQDLESAIRWKVLEFLTESSVEQLEAGASCLAPGQLRDLTEWLVLQEDEEPDTSGIITRLAASDPVTRLFAAAAAISLSGPDDLSLLEHAARAEDEEIRSFAGERLGELREHGAG</sequence>
<dbReference type="AlphaFoldDB" id="A0A7W8A2Q2"/>
<comment type="caution">
    <text evidence="1">The sequence shown here is derived from an EMBL/GenBank/DDBJ whole genome shotgun (WGS) entry which is preliminary data.</text>
</comment>
<dbReference type="SUPFAM" id="SSF48371">
    <property type="entry name" value="ARM repeat"/>
    <property type="match status" value="1"/>
</dbReference>